<feature type="transmembrane region" description="Helical" evidence="13">
    <location>
        <begin position="122"/>
        <end position="143"/>
    </location>
</feature>
<evidence type="ECO:0000313" key="15">
    <source>
        <dbReference type="EMBL" id="MCZ3371239.1"/>
    </source>
</evidence>
<keyword evidence="7" id="KW-0630">Potassium</keyword>
<feature type="transmembrane region" description="Helical" evidence="13">
    <location>
        <begin position="59"/>
        <end position="77"/>
    </location>
</feature>
<feature type="transmembrane region" description="Helical" evidence="13">
    <location>
        <begin position="164"/>
        <end position="191"/>
    </location>
</feature>
<comment type="caution">
    <text evidence="15">The sequence shown here is derived from an EMBL/GenBank/DDBJ whole genome shotgun (WGS) entry which is preliminary data.</text>
</comment>
<evidence type="ECO:0000256" key="1">
    <source>
        <dbReference type="ARBA" id="ARBA00004141"/>
    </source>
</evidence>
<accession>A0A9E4ZYP3</accession>
<keyword evidence="11" id="KW-0407">Ion channel</keyword>
<evidence type="ECO:0000256" key="4">
    <source>
        <dbReference type="ARBA" id="ARBA00022538"/>
    </source>
</evidence>
<evidence type="ECO:0000256" key="9">
    <source>
        <dbReference type="ARBA" id="ARBA00023065"/>
    </source>
</evidence>
<feature type="transmembrane region" description="Helical" evidence="13">
    <location>
        <begin position="89"/>
        <end position="110"/>
    </location>
</feature>
<evidence type="ECO:0000256" key="5">
    <source>
        <dbReference type="ARBA" id="ARBA00022692"/>
    </source>
</evidence>
<evidence type="ECO:0000313" key="16">
    <source>
        <dbReference type="Proteomes" id="UP001068021"/>
    </source>
</evidence>
<evidence type="ECO:0000256" key="7">
    <source>
        <dbReference type="ARBA" id="ARBA00022958"/>
    </source>
</evidence>
<dbReference type="GO" id="GO:0005267">
    <property type="term" value="F:potassium channel activity"/>
    <property type="evidence" value="ECO:0007669"/>
    <property type="project" value="UniProtKB-KW"/>
</dbReference>
<dbReference type="EMBL" id="JAPVER010000020">
    <property type="protein sequence ID" value="MCZ3365775.1"/>
    <property type="molecule type" value="Genomic_DNA"/>
</dbReference>
<dbReference type="PANTHER" id="PTHR31462">
    <property type="entry name" value="ENDOSOMAL/LYSOSOMAL POTASSIUM CHANNEL TMEM175"/>
    <property type="match status" value="1"/>
</dbReference>
<evidence type="ECO:0000256" key="10">
    <source>
        <dbReference type="ARBA" id="ARBA00023136"/>
    </source>
</evidence>
<dbReference type="Proteomes" id="UP001074446">
    <property type="component" value="Unassembled WGS sequence"/>
</dbReference>
<keyword evidence="4" id="KW-0633">Potassium transport</keyword>
<keyword evidence="9" id="KW-0406">Ion transport</keyword>
<dbReference type="AlphaFoldDB" id="A0A9E4ZYP3"/>
<organism evidence="15">
    <name type="scientific">Methanobacterium veterum</name>
    <dbReference type="NCBI Taxonomy" id="408577"/>
    <lineage>
        <taxon>Archaea</taxon>
        <taxon>Methanobacteriati</taxon>
        <taxon>Methanobacteriota</taxon>
        <taxon>Methanomada group</taxon>
        <taxon>Methanobacteria</taxon>
        <taxon>Methanobacteriales</taxon>
        <taxon>Methanobacteriaceae</taxon>
        <taxon>Methanobacterium</taxon>
    </lineage>
</organism>
<proteinExistence type="inferred from homology"/>
<sequence>MAYGDIDAWETTGRIETLVDGIFAIALTLLVLNLSIPQLTNSMSNIAVEDYLIGLIPDLFTYALSFVILAIFWRINHQQFYRIKRANNVLLWITVIWLLFVALVPFSTSLMGGYGETQAANIFFNINLLLIGIFSGLIWYYATKKDFIEELSREKIIELNKLNLMLPIAALIAIGASFIIPAFSTITYLAIPLIKRIIRA</sequence>
<keyword evidence="8 13" id="KW-1133">Transmembrane helix</keyword>
<evidence type="ECO:0000256" key="12">
    <source>
        <dbReference type="ARBA" id="ARBA00034430"/>
    </source>
</evidence>
<evidence type="ECO:0000256" key="2">
    <source>
        <dbReference type="ARBA" id="ARBA00006920"/>
    </source>
</evidence>
<feature type="transmembrane region" description="Helical" evidence="13">
    <location>
        <begin position="21"/>
        <end position="39"/>
    </location>
</feature>
<evidence type="ECO:0000256" key="13">
    <source>
        <dbReference type="SAM" id="Phobius"/>
    </source>
</evidence>
<reference evidence="15" key="1">
    <citation type="submission" date="2022-12" db="EMBL/GenBank/DDBJ databases">
        <title>Reclassification of two methanogenic archaea species isolated from the Kolyma lowland permafrost.</title>
        <authorList>
            <person name="Trubitsyn V.E."/>
            <person name="Rivkina E.M."/>
            <person name="Shcherbakova V.A."/>
        </authorList>
    </citation>
    <scope>NUCLEOTIDE SEQUENCE</scope>
    <source>
        <strain evidence="14">M2</strain>
        <strain evidence="15">MK4</strain>
    </source>
</reference>
<evidence type="ECO:0000256" key="6">
    <source>
        <dbReference type="ARBA" id="ARBA00022826"/>
    </source>
</evidence>
<dbReference type="EMBL" id="JAPVES010000024">
    <property type="protein sequence ID" value="MCZ3371239.1"/>
    <property type="molecule type" value="Genomic_DNA"/>
</dbReference>
<evidence type="ECO:0000313" key="14">
    <source>
        <dbReference type="EMBL" id="MCZ3365775.1"/>
    </source>
</evidence>
<dbReference type="RefSeq" id="WP_048081936.1">
    <property type="nucleotide sequence ID" value="NZ_JAPVER010000020.1"/>
</dbReference>
<evidence type="ECO:0000256" key="3">
    <source>
        <dbReference type="ARBA" id="ARBA00022448"/>
    </source>
</evidence>
<gene>
    <name evidence="15" type="ORF">O3H35_01160</name>
    <name evidence="14" type="ORF">O3H54_07745</name>
</gene>
<dbReference type="GO" id="GO:0015252">
    <property type="term" value="F:proton channel activity"/>
    <property type="evidence" value="ECO:0007669"/>
    <property type="project" value="InterPro"/>
</dbReference>
<name>A0A9E4ZYP3_9EURY</name>
<dbReference type="InterPro" id="IPR010617">
    <property type="entry name" value="TMEM175-like"/>
</dbReference>
<keyword evidence="10 13" id="KW-0472">Membrane</keyword>
<keyword evidence="6" id="KW-0631">Potassium channel</keyword>
<evidence type="ECO:0000256" key="8">
    <source>
        <dbReference type="ARBA" id="ARBA00022989"/>
    </source>
</evidence>
<keyword evidence="3" id="KW-0813">Transport</keyword>
<dbReference type="Pfam" id="PF06736">
    <property type="entry name" value="TMEM175"/>
    <property type="match status" value="1"/>
</dbReference>
<comment type="subcellular location">
    <subcellularLocation>
        <location evidence="1">Membrane</location>
        <topology evidence="1">Multi-pass membrane protein</topology>
    </subcellularLocation>
</comment>
<comment type="catalytic activity">
    <reaction evidence="12">
        <text>K(+)(in) = K(+)(out)</text>
        <dbReference type="Rhea" id="RHEA:29463"/>
        <dbReference type="ChEBI" id="CHEBI:29103"/>
    </reaction>
</comment>
<evidence type="ECO:0000256" key="11">
    <source>
        <dbReference type="ARBA" id="ARBA00023303"/>
    </source>
</evidence>
<dbReference type="GO" id="GO:0016020">
    <property type="term" value="C:membrane"/>
    <property type="evidence" value="ECO:0007669"/>
    <property type="project" value="UniProtKB-SubCell"/>
</dbReference>
<dbReference type="Proteomes" id="UP001068021">
    <property type="component" value="Unassembled WGS sequence"/>
</dbReference>
<keyword evidence="5 13" id="KW-0812">Transmembrane</keyword>
<dbReference type="PANTHER" id="PTHR31462:SF5">
    <property type="entry name" value="ENDOSOMAL_LYSOSOMAL PROTON CHANNEL TMEM175"/>
    <property type="match status" value="1"/>
</dbReference>
<protein>
    <submittedName>
        <fullName evidence="15">TMEM175 family protein</fullName>
    </submittedName>
</protein>
<keyword evidence="16" id="KW-1185">Reference proteome</keyword>
<comment type="similarity">
    <text evidence="2">Belongs to the TMEM175 family.</text>
</comment>